<reference evidence="2" key="2">
    <citation type="journal article" date="2009" name="Genome Res.">
        <title>Comparative genomic analyses of the human fungal pathogens Coccidioides and their relatives.</title>
        <authorList>
            <person name="Sharpton T.J."/>
            <person name="Stajich J.E."/>
            <person name="Rounsley S.D."/>
            <person name="Gardner M.J."/>
            <person name="Wortman J.R."/>
            <person name="Jordar V.S."/>
            <person name="Maiti R."/>
            <person name="Kodira C.D."/>
            <person name="Neafsey D.E."/>
            <person name="Zeng Q."/>
            <person name="Hung C.-Y."/>
            <person name="McMahan C."/>
            <person name="Muszewska A."/>
            <person name="Grynberg M."/>
            <person name="Mandel M.A."/>
            <person name="Kellner E.M."/>
            <person name="Barker B.M."/>
            <person name="Galgiani J.N."/>
            <person name="Orbach M.J."/>
            <person name="Kirkland T.N."/>
            <person name="Cole G.T."/>
            <person name="Henn M.R."/>
            <person name="Birren B.W."/>
            <person name="Taylor J.W."/>
        </authorList>
    </citation>
    <scope>NUCLEOTIDE SEQUENCE [LARGE SCALE GENOMIC DNA]</scope>
    <source>
        <strain evidence="2">RMSCC 3488</strain>
    </source>
</reference>
<dbReference type="EMBL" id="DS268109">
    <property type="protein sequence ID" value="KMM64896.1"/>
    <property type="molecule type" value="Genomic_DNA"/>
</dbReference>
<evidence type="ECO:0000313" key="2">
    <source>
        <dbReference type="Proteomes" id="UP000054567"/>
    </source>
</evidence>
<organism evidence="1 2">
    <name type="scientific">Coccidioides posadasii RMSCC 3488</name>
    <dbReference type="NCBI Taxonomy" id="454284"/>
    <lineage>
        <taxon>Eukaryota</taxon>
        <taxon>Fungi</taxon>
        <taxon>Dikarya</taxon>
        <taxon>Ascomycota</taxon>
        <taxon>Pezizomycotina</taxon>
        <taxon>Eurotiomycetes</taxon>
        <taxon>Eurotiomycetidae</taxon>
        <taxon>Onygenales</taxon>
        <taxon>Onygenaceae</taxon>
        <taxon>Coccidioides</taxon>
    </lineage>
</organism>
<evidence type="ECO:0000313" key="1">
    <source>
        <dbReference type="EMBL" id="KMM64896.1"/>
    </source>
</evidence>
<dbReference type="Proteomes" id="UP000054567">
    <property type="component" value="Unassembled WGS sequence"/>
</dbReference>
<protein>
    <submittedName>
        <fullName evidence="1">Uncharacterized protein</fullName>
    </submittedName>
</protein>
<proteinExistence type="predicted"/>
<dbReference type="AlphaFoldDB" id="A0A0J6EWG2"/>
<reference evidence="1 2" key="1">
    <citation type="submission" date="2007-06" db="EMBL/GenBank/DDBJ databases">
        <title>The Genome Sequence of Coccidioides posadasii RMSCC_3488.</title>
        <authorList>
            <consortium name="Coccidioides Genome Resources Consortium"/>
            <consortium name="The Broad Institute Genome Sequencing Platform"/>
            <person name="Henn M.R."/>
            <person name="Sykes S."/>
            <person name="Young S."/>
            <person name="Jaffe D."/>
            <person name="Berlin A."/>
            <person name="Alvarez P."/>
            <person name="Butler J."/>
            <person name="Gnerre S."/>
            <person name="Grabherr M."/>
            <person name="Mauceli E."/>
            <person name="Brockman W."/>
            <person name="Kodira C."/>
            <person name="Alvarado L."/>
            <person name="Zeng Q."/>
            <person name="Crawford M."/>
            <person name="Antoine C."/>
            <person name="Devon K."/>
            <person name="Galgiani J."/>
            <person name="Orsborn K."/>
            <person name="Lewis M.L."/>
            <person name="Nusbaum C."/>
            <person name="Galagan J."/>
            <person name="Birren B."/>
        </authorList>
    </citation>
    <scope>NUCLEOTIDE SEQUENCE [LARGE SCALE GENOMIC DNA]</scope>
    <source>
        <strain evidence="1 2">RMSCC 3488</strain>
    </source>
</reference>
<name>A0A0J6EWG2_COCPO</name>
<accession>A0A0J6EWG2</accession>
<gene>
    <name evidence="1" type="ORF">CPAG_01248</name>
</gene>
<sequence length="114" mass="12515">MGEIQGGHTFGGHNLGNTPMEIKLCLSKLHLGKLEAERVGEFGIQGMQRKPWNWAVVDGPNSHSARLAGLQRSFQHPWFGNKSGLQDLEGGFEPYCTNPTGSRAIMLDNKGIKK</sequence>
<dbReference type="VEuPathDB" id="FungiDB:CPAG_01248"/>
<reference evidence="2" key="3">
    <citation type="journal article" date="2010" name="Genome Res.">
        <title>Population genomic sequencing of Coccidioides fungi reveals recent hybridization and transposon control.</title>
        <authorList>
            <person name="Neafsey D.E."/>
            <person name="Barker B.M."/>
            <person name="Sharpton T.J."/>
            <person name="Stajich J.E."/>
            <person name="Park D.J."/>
            <person name="Whiston E."/>
            <person name="Hung C.-Y."/>
            <person name="McMahan C."/>
            <person name="White J."/>
            <person name="Sykes S."/>
            <person name="Heiman D."/>
            <person name="Young S."/>
            <person name="Zeng Q."/>
            <person name="Abouelleil A."/>
            <person name="Aftuck L."/>
            <person name="Bessette D."/>
            <person name="Brown A."/>
            <person name="FitzGerald M."/>
            <person name="Lui A."/>
            <person name="Macdonald J.P."/>
            <person name="Priest M."/>
            <person name="Orbach M.J."/>
            <person name="Galgiani J.N."/>
            <person name="Kirkland T.N."/>
            <person name="Cole G.T."/>
            <person name="Birren B.W."/>
            <person name="Henn M.R."/>
            <person name="Taylor J.W."/>
            <person name="Rounsley S.D."/>
        </authorList>
    </citation>
    <scope>NUCLEOTIDE SEQUENCE [LARGE SCALE GENOMIC DNA]</scope>
    <source>
        <strain evidence="2">RMSCC 3488</strain>
    </source>
</reference>